<protein>
    <submittedName>
        <fullName evidence="2">Uncharacterized protein</fullName>
    </submittedName>
</protein>
<feature type="compositionally biased region" description="Polar residues" evidence="1">
    <location>
        <begin position="57"/>
        <end position="67"/>
    </location>
</feature>
<proteinExistence type="predicted"/>
<dbReference type="EMBL" id="HBIO01003577">
    <property type="protein sequence ID" value="CAE0457622.1"/>
    <property type="molecule type" value="Transcribed_RNA"/>
</dbReference>
<name>A0A7S3PWJ4_9STRA</name>
<accession>A0A7S3PWJ4</accession>
<reference evidence="2" key="1">
    <citation type="submission" date="2021-01" db="EMBL/GenBank/DDBJ databases">
        <authorList>
            <person name="Corre E."/>
            <person name="Pelletier E."/>
            <person name="Niang G."/>
            <person name="Scheremetjew M."/>
            <person name="Finn R."/>
            <person name="Kale V."/>
            <person name="Holt S."/>
            <person name="Cochrane G."/>
            <person name="Meng A."/>
            <person name="Brown T."/>
            <person name="Cohen L."/>
        </authorList>
    </citation>
    <scope>NUCLEOTIDE SEQUENCE</scope>
    <source>
        <strain evidence="2">MM31A-1</strain>
    </source>
</reference>
<feature type="compositionally biased region" description="Low complexity" evidence="1">
    <location>
        <begin position="79"/>
        <end position="90"/>
    </location>
</feature>
<organism evidence="2">
    <name type="scientific">Chaetoceros debilis</name>
    <dbReference type="NCBI Taxonomy" id="122233"/>
    <lineage>
        <taxon>Eukaryota</taxon>
        <taxon>Sar</taxon>
        <taxon>Stramenopiles</taxon>
        <taxon>Ochrophyta</taxon>
        <taxon>Bacillariophyta</taxon>
        <taxon>Coscinodiscophyceae</taxon>
        <taxon>Chaetocerotophycidae</taxon>
        <taxon>Chaetocerotales</taxon>
        <taxon>Chaetocerotaceae</taxon>
        <taxon>Chaetoceros</taxon>
    </lineage>
</organism>
<dbReference type="AlphaFoldDB" id="A0A7S3PWJ4"/>
<feature type="compositionally biased region" description="Polar residues" evidence="1">
    <location>
        <begin position="91"/>
        <end position="101"/>
    </location>
</feature>
<evidence type="ECO:0000256" key="1">
    <source>
        <dbReference type="SAM" id="MobiDB-lite"/>
    </source>
</evidence>
<evidence type="ECO:0000313" key="2">
    <source>
        <dbReference type="EMBL" id="CAE0457622.1"/>
    </source>
</evidence>
<feature type="region of interest" description="Disordered" evidence="1">
    <location>
        <begin position="38"/>
        <end position="114"/>
    </location>
</feature>
<sequence>MWNGVAEWFGITDDDDMDEILRNKKTFPPSDLFTAEELYDSIAPPPTSPVPSHNPALSATSDPTSIPSEEPTLFPPTDSPTISPSSQPSPNGLSPSPTSEATGIPSEAPTSPPS</sequence>
<gene>
    <name evidence="2" type="ORF">CDEB00056_LOCUS2463</name>
</gene>